<name>A0A2S5DC48_9NEIS</name>
<organism evidence="1 2">
    <name type="scientific">Chromobacterium alticapitis</name>
    <dbReference type="NCBI Taxonomy" id="2073169"/>
    <lineage>
        <taxon>Bacteria</taxon>
        <taxon>Pseudomonadati</taxon>
        <taxon>Pseudomonadota</taxon>
        <taxon>Betaproteobacteria</taxon>
        <taxon>Neisseriales</taxon>
        <taxon>Chromobacteriaceae</taxon>
        <taxon>Chromobacterium</taxon>
    </lineage>
</organism>
<gene>
    <name evidence="1" type="ORF">C2I19_18165</name>
</gene>
<reference evidence="2" key="1">
    <citation type="submission" date="2018-02" db="EMBL/GenBank/DDBJ databases">
        <authorList>
            <person name="O'Hara-Hanley K."/>
            <person name="Soby S."/>
        </authorList>
    </citation>
    <scope>NUCLEOTIDE SEQUENCE [LARGE SCALE GENOMIC DNA]</scope>
    <source>
        <strain evidence="2">MWU14-2602</strain>
    </source>
</reference>
<dbReference type="EMBL" id="PQWB01000115">
    <property type="protein sequence ID" value="POZ60572.1"/>
    <property type="molecule type" value="Genomic_DNA"/>
</dbReference>
<sequence>MVAMLKFPISRGQAGRAPPDLHEALDAWAPLPAAEQADKMRQYLRRLPDAPLDAQDRLSVMRALSLAMLRLPERDAGAALRRVWEDLHRESKALAFASAGPTAEAALGRKLRQQAIELALASAWRLARLLLADYAAWPPGFWRDCHQLYAEARQLGVERGFGNGLESPDASYRKLLLLGISHGHRLERARLLVLVAWLQKHGEHLRLREEAASGWRVIPAEDAPGRFNPDGGHVGLGMDCGLVLQRARRALEANAEQATALEWQLLSLLEREWSGPPQRRHARAKQRNGQRVQWLRGFDACWRLAREGGMASVEETGCLLVANLSASGMRLQGDLAGSGAMAGDVLMLKRRGFGWQLALLRWLALPDGEQPGECGVEFVGKRPQAVEAAALTSHGDAALEPALLLYAERRFFSKGVLLMPGRLYQAMRPFRVRGADGEWLVRAEKLLQQTGSCQLISVRLEEKLA</sequence>
<evidence type="ECO:0000313" key="1">
    <source>
        <dbReference type="EMBL" id="POZ60572.1"/>
    </source>
</evidence>
<keyword evidence="2" id="KW-1185">Reference proteome</keyword>
<evidence type="ECO:0008006" key="3">
    <source>
        <dbReference type="Google" id="ProtNLM"/>
    </source>
</evidence>
<comment type="caution">
    <text evidence="1">The sequence shown here is derived from an EMBL/GenBank/DDBJ whole genome shotgun (WGS) entry which is preliminary data.</text>
</comment>
<dbReference type="Proteomes" id="UP000237082">
    <property type="component" value="Unassembled WGS sequence"/>
</dbReference>
<accession>A0A2S5DC48</accession>
<protein>
    <recommendedName>
        <fullName evidence="3">PilZ domain-containing protein</fullName>
    </recommendedName>
</protein>
<dbReference type="AlphaFoldDB" id="A0A2S5DC48"/>
<evidence type="ECO:0000313" key="2">
    <source>
        <dbReference type="Proteomes" id="UP000237082"/>
    </source>
</evidence>
<proteinExistence type="predicted"/>